<reference evidence="3 4" key="1">
    <citation type="journal article" date="2021" name="Nat. Plants">
        <title>The Taxus genome provides insights into paclitaxel biosynthesis.</title>
        <authorList>
            <person name="Xiong X."/>
            <person name="Gou J."/>
            <person name="Liao Q."/>
            <person name="Li Y."/>
            <person name="Zhou Q."/>
            <person name="Bi G."/>
            <person name="Li C."/>
            <person name="Du R."/>
            <person name="Wang X."/>
            <person name="Sun T."/>
            <person name="Guo L."/>
            <person name="Liang H."/>
            <person name="Lu P."/>
            <person name="Wu Y."/>
            <person name="Zhang Z."/>
            <person name="Ro D.K."/>
            <person name="Shang Y."/>
            <person name="Huang S."/>
            <person name="Yan J."/>
        </authorList>
    </citation>
    <scope>NUCLEOTIDE SEQUENCE [LARGE SCALE GENOMIC DNA]</scope>
    <source>
        <strain evidence="3">Ta-2019</strain>
    </source>
</reference>
<evidence type="ECO:0000313" key="3">
    <source>
        <dbReference type="EMBL" id="KAH9310723.1"/>
    </source>
</evidence>
<dbReference type="InterPro" id="IPR045036">
    <property type="entry name" value="Spartin-like"/>
</dbReference>
<evidence type="ECO:0000313" key="4">
    <source>
        <dbReference type="Proteomes" id="UP000824469"/>
    </source>
</evidence>
<dbReference type="Proteomes" id="UP000824469">
    <property type="component" value="Unassembled WGS sequence"/>
</dbReference>
<comment type="caution">
    <text evidence="3">The sequence shown here is derived from an EMBL/GenBank/DDBJ whole genome shotgun (WGS) entry which is preliminary data.</text>
</comment>
<feature type="non-terminal residue" evidence="3">
    <location>
        <position position="1"/>
    </location>
</feature>
<keyword evidence="4" id="KW-1185">Reference proteome</keyword>
<dbReference type="EMBL" id="JAHRHJ020000006">
    <property type="protein sequence ID" value="KAH9310723.1"/>
    <property type="molecule type" value="Genomic_DNA"/>
</dbReference>
<dbReference type="GO" id="GO:0005886">
    <property type="term" value="C:plasma membrane"/>
    <property type="evidence" value="ECO:0007669"/>
    <property type="project" value="TreeGrafter"/>
</dbReference>
<protein>
    <recommendedName>
        <fullName evidence="2">Senescence domain-containing protein</fullName>
    </recommendedName>
</protein>
<proteinExistence type="predicted"/>
<feature type="compositionally biased region" description="Basic and acidic residues" evidence="1">
    <location>
        <begin position="106"/>
        <end position="121"/>
    </location>
</feature>
<dbReference type="PANTHER" id="PTHR21068">
    <property type="entry name" value="SPARTIN"/>
    <property type="match status" value="1"/>
</dbReference>
<feature type="domain" description="Senescence" evidence="2">
    <location>
        <begin position="71"/>
        <end position="254"/>
    </location>
</feature>
<dbReference type="InterPro" id="IPR009686">
    <property type="entry name" value="Senescence/spartin_C"/>
</dbReference>
<sequence length="275" mass="28927">PLVLSCPPPGATIFEGEQGHVRFLDKCLEHHTCFSSPKDGKKQTRDRGNSGEAYWADVAPKVEDYNSMLAKAIASGSGQIIKGLFCCSNGYSSQVQKGAEFVTGKTKGDSKPSEVGVKKGSEANSATKTNIRSVQKLSRMTEKMSENVLNGVITVSGAVTGPIFKSKAGKKFFAMLPGEVLLASLDAINQVMEAVEVAAKGTLSTTSDATSEIISHRFGENAGEVTQDVFKVAGNALGTAINVIKLRKAINPVSTGNVSASVIKNSGKQANKSKK</sequence>
<gene>
    <name evidence="3" type="ORF">KI387_025758</name>
</gene>
<dbReference type="Pfam" id="PF06911">
    <property type="entry name" value="Senescence"/>
    <property type="match status" value="1"/>
</dbReference>
<accession>A0AA38FX11</accession>
<organism evidence="3 4">
    <name type="scientific">Taxus chinensis</name>
    <name type="common">Chinese yew</name>
    <name type="synonym">Taxus wallichiana var. chinensis</name>
    <dbReference type="NCBI Taxonomy" id="29808"/>
    <lineage>
        <taxon>Eukaryota</taxon>
        <taxon>Viridiplantae</taxon>
        <taxon>Streptophyta</taxon>
        <taxon>Embryophyta</taxon>
        <taxon>Tracheophyta</taxon>
        <taxon>Spermatophyta</taxon>
        <taxon>Pinopsida</taxon>
        <taxon>Pinidae</taxon>
        <taxon>Conifers II</taxon>
        <taxon>Cupressales</taxon>
        <taxon>Taxaceae</taxon>
        <taxon>Taxus</taxon>
    </lineage>
</organism>
<feature type="region of interest" description="Disordered" evidence="1">
    <location>
        <begin position="104"/>
        <end position="129"/>
    </location>
</feature>
<dbReference type="PANTHER" id="PTHR21068:SF36">
    <property type="entry name" value="SENESCENCE_DEHYDRATION-ASSOCIATED PROTEIN-LIKE PROTEIN"/>
    <property type="match status" value="1"/>
</dbReference>
<evidence type="ECO:0000256" key="1">
    <source>
        <dbReference type="SAM" id="MobiDB-lite"/>
    </source>
</evidence>
<dbReference type="AlphaFoldDB" id="A0AA38FX11"/>
<evidence type="ECO:0000259" key="2">
    <source>
        <dbReference type="Pfam" id="PF06911"/>
    </source>
</evidence>
<name>A0AA38FX11_TAXCH</name>